<evidence type="ECO:0000313" key="2">
    <source>
        <dbReference type="EMBL" id="PYH79797.1"/>
    </source>
</evidence>
<dbReference type="Proteomes" id="UP000248340">
    <property type="component" value="Unassembled WGS sequence"/>
</dbReference>
<keyword evidence="3" id="KW-1185">Reference proteome</keyword>
<sequence>MSWRYSSFASGMETGRVSSQWIRVTRMAVRRTTVADPWNHGCCEATAVKRVRDPLTRPRSSLARSEPDNSRKHQRGYYTQSWCVRRIHPTRPDRIIAGQVHCGLPEPDVLGSPTRTACPGVPCDFDRHTGLDAVQNQVCEADVEAGLDPFSGSNLKAGIASSIFWENNHGSSIEDLPLIGRSCQGETLCDLLVQTKD</sequence>
<gene>
    <name evidence="2" type="ORF">BO82DRAFT_123341</name>
</gene>
<reference evidence="2 3" key="1">
    <citation type="submission" date="2016-12" db="EMBL/GenBank/DDBJ databases">
        <title>The genomes of Aspergillus section Nigri reveals drivers in fungal speciation.</title>
        <authorList>
            <consortium name="DOE Joint Genome Institute"/>
            <person name="Vesth T.C."/>
            <person name="Nybo J."/>
            <person name="Theobald S."/>
            <person name="Brandl J."/>
            <person name="Frisvad J.C."/>
            <person name="Nielsen K.F."/>
            <person name="Lyhne E.K."/>
            <person name="Kogle M.E."/>
            <person name="Kuo A."/>
            <person name="Riley R."/>
            <person name="Clum A."/>
            <person name="Nolan M."/>
            <person name="Lipzen A."/>
            <person name="Salamov A."/>
            <person name="Henrissat B."/>
            <person name="Wiebenga A."/>
            <person name="De Vries R.P."/>
            <person name="Grigoriev I.V."/>
            <person name="Mortensen U.H."/>
            <person name="Andersen M.R."/>
            <person name="Baker S.E."/>
        </authorList>
    </citation>
    <scope>NUCLEOTIDE SEQUENCE [LARGE SCALE GENOMIC DNA]</scope>
    <source>
        <strain evidence="2 3">CBS 121591</strain>
    </source>
</reference>
<proteinExistence type="predicted"/>
<dbReference type="VEuPathDB" id="FungiDB:BO82DRAFT_123341"/>
<evidence type="ECO:0000256" key="1">
    <source>
        <dbReference type="SAM" id="MobiDB-lite"/>
    </source>
</evidence>
<feature type="region of interest" description="Disordered" evidence="1">
    <location>
        <begin position="54"/>
        <end position="73"/>
    </location>
</feature>
<protein>
    <submittedName>
        <fullName evidence="2">Uncharacterized protein</fullName>
    </submittedName>
</protein>
<dbReference type="RefSeq" id="XP_025489997.1">
    <property type="nucleotide sequence ID" value="XM_025629898.1"/>
</dbReference>
<evidence type="ECO:0000313" key="3">
    <source>
        <dbReference type="Proteomes" id="UP000248340"/>
    </source>
</evidence>
<name>A0A319C7E7_9EURO</name>
<organism evidence="2 3">
    <name type="scientific">Aspergillus uvarum CBS 121591</name>
    <dbReference type="NCBI Taxonomy" id="1448315"/>
    <lineage>
        <taxon>Eukaryota</taxon>
        <taxon>Fungi</taxon>
        <taxon>Dikarya</taxon>
        <taxon>Ascomycota</taxon>
        <taxon>Pezizomycotina</taxon>
        <taxon>Eurotiomycetes</taxon>
        <taxon>Eurotiomycetidae</taxon>
        <taxon>Eurotiales</taxon>
        <taxon>Aspergillaceae</taxon>
        <taxon>Aspergillus</taxon>
        <taxon>Aspergillus subgen. Circumdati</taxon>
    </lineage>
</organism>
<dbReference type="GeneID" id="37132639"/>
<dbReference type="AlphaFoldDB" id="A0A319C7E7"/>
<dbReference type="EMBL" id="KZ821715">
    <property type="protein sequence ID" value="PYH79797.1"/>
    <property type="molecule type" value="Genomic_DNA"/>
</dbReference>
<accession>A0A319C7E7</accession>